<organism evidence="1 2">
    <name type="scientific">Ceratodon purpureus</name>
    <name type="common">Fire moss</name>
    <name type="synonym">Dicranum purpureum</name>
    <dbReference type="NCBI Taxonomy" id="3225"/>
    <lineage>
        <taxon>Eukaryota</taxon>
        <taxon>Viridiplantae</taxon>
        <taxon>Streptophyta</taxon>
        <taxon>Embryophyta</taxon>
        <taxon>Bryophyta</taxon>
        <taxon>Bryophytina</taxon>
        <taxon>Bryopsida</taxon>
        <taxon>Dicranidae</taxon>
        <taxon>Pseudoditrichales</taxon>
        <taxon>Ditrichaceae</taxon>
        <taxon>Ceratodon</taxon>
    </lineage>
</organism>
<comment type="caution">
    <text evidence="1">The sequence shown here is derived from an EMBL/GenBank/DDBJ whole genome shotgun (WGS) entry which is preliminary data.</text>
</comment>
<evidence type="ECO:0000313" key="1">
    <source>
        <dbReference type="EMBL" id="KAG0561114.1"/>
    </source>
</evidence>
<dbReference type="PANTHER" id="PTHR39596">
    <property type="match status" value="1"/>
</dbReference>
<dbReference type="AlphaFoldDB" id="A0A8T0GSI4"/>
<proteinExistence type="predicted"/>
<dbReference type="Proteomes" id="UP000822688">
    <property type="component" value="Chromosome 9"/>
</dbReference>
<sequence>MDHFPLPRFASAQLKVPCISRGDYDNGPFSSFPSRQNWEITLYKSSLEEGVSHAGETPSVQETEAFLQTWLYFGTLFEIFGKNVNLLEFIANDEGGNRFLSTVKLTKVMNDWLGQSFNATDPKDVQHEALLSLCIRVRSHLEELYTTLGGLISVPELADSRTVTSTAALGESLEKFVAVIYHKTLGIRDVGIMVDILWGTHFSRWITNHMKSLGWCPSSITRVSKQHGPSIAQLHYYCHLPVPQGAKDHSHCTSDSCLTLRIDPSIYHTVHTSVSCDCPELTLDVEKIGEILGSKRLPLIEVSPNGEPAHANIILREDDGNVGFVAISHVWADGLGNVRNNALPACSLQEISRLVNELPRSSLQQSEHCIPFWIDSVCVPVEPIHLKQLALNYLRHPYVNAEHVLVLDEYLRSADVPKDCDGDYDVLEIMARVSCGNWSTRLWTMQEGRLAKRIWFQFKDKAIELRALYEATLAKSISSTKGEEYTELLIDTAMKWRATHLFDPAQLGDDNIYDLRSPSLLRDAFCFRSVSFPPDEALCLFCMAGLDMEKITSVPASAPLRMKTFWSEMQSVPSGLLFSKCLQKLDEPGFRWAPLTFMGVLPPRHWAGVTKVEENTDGTPTPRGLLAKFPGYICSVLNWHLVKCLGGFTFCSGGTWFNLILNKPWHENSPYVPPADGPQNMAIIFMEPLRAQAVQYSSESSQYPISDENSDGVKNKPNWHDYTQAVIGCITEEDAGTKYVKCICHAGVKVMKPMEQLIFGAALNCVLMALSDEDETYSPEQLAIQLTTAYFDKYPAVSIACQSWDCESCFDAEGRATGEERFAALLNEMGMHSMVRNPITVAVPEEQSWCVD</sequence>
<dbReference type="EMBL" id="CM026430">
    <property type="protein sequence ID" value="KAG0561114.1"/>
    <property type="molecule type" value="Genomic_DNA"/>
</dbReference>
<evidence type="ECO:0000313" key="2">
    <source>
        <dbReference type="Proteomes" id="UP000822688"/>
    </source>
</evidence>
<protein>
    <recommendedName>
        <fullName evidence="3">Heterokaryon incompatibility domain-containing protein</fullName>
    </recommendedName>
</protein>
<evidence type="ECO:0008006" key="3">
    <source>
        <dbReference type="Google" id="ProtNLM"/>
    </source>
</evidence>
<gene>
    <name evidence="1" type="ORF">KC19_9G038400</name>
</gene>
<dbReference type="PANTHER" id="PTHR39596:SF2">
    <property type="entry name" value="HET DOMAIN PROTEIN (AFU_ORTHOLOGUE AFUA_1G17550)-RELATED"/>
    <property type="match status" value="1"/>
</dbReference>
<reference evidence="1" key="1">
    <citation type="submission" date="2020-06" db="EMBL/GenBank/DDBJ databases">
        <title>WGS assembly of Ceratodon purpureus strain R40.</title>
        <authorList>
            <person name="Carey S.B."/>
            <person name="Jenkins J."/>
            <person name="Shu S."/>
            <person name="Lovell J.T."/>
            <person name="Sreedasyam A."/>
            <person name="Maumus F."/>
            <person name="Tiley G.P."/>
            <person name="Fernandez-Pozo N."/>
            <person name="Barry K."/>
            <person name="Chen C."/>
            <person name="Wang M."/>
            <person name="Lipzen A."/>
            <person name="Daum C."/>
            <person name="Saski C.A."/>
            <person name="Payton A.C."/>
            <person name="Mcbreen J.C."/>
            <person name="Conrad R.E."/>
            <person name="Kollar L.M."/>
            <person name="Olsson S."/>
            <person name="Huttunen S."/>
            <person name="Landis J.B."/>
            <person name="Wickett N.J."/>
            <person name="Johnson M.G."/>
            <person name="Rensing S.A."/>
            <person name="Grimwood J."/>
            <person name="Schmutz J."/>
            <person name="Mcdaniel S.F."/>
        </authorList>
    </citation>
    <scope>NUCLEOTIDE SEQUENCE</scope>
    <source>
        <strain evidence="1">R40</strain>
    </source>
</reference>
<name>A0A8T0GSI4_CERPU</name>
<accession>A0A8T0GSI4</accession>
<keyword evidence="2" id="KW-1185">Reference proteome</keyword>